<dbReference type="Gene3D" id="2.60.200.20">
    <property type="match status" value="1"/>
</dbReference>
<name>A0AA36FKK6_OCTVU</name>
<protein>
    <submittedName>
        <fullName evidence="2">XP_014780874.1PREDICTED: uncharacterized protein LOC106876717</fullName>
    </submittedName>
</protein>
<sequence>MLEESSNLILRHVGPKSIDASTCPPLMTLKKGKTTFGRHPRNDYLIDSSTFKNFISRWHCKIEPCQLADGKIVYKIFDCSLNGTFVNDYRVSQEGCVLSNGDKVIFGHLNGSNITAGSFARQPKSIFQYVFQDNSDMIKLDQANLSLEYFGDSDVFDSSDIACDDDEETGYSTDL</sequence>
<dbReference type="EMBL" id="OX597839">
    <property type="protein sequence ID" value="CAI9741112.1"/>
    <property type="molecule type" value="Genomic_DNA"/>
</dbReference>
<gene>
    <name evidence="2" type="ORF">OCTVUL_1B005924</name>
</gene>
<dbReference type="Proteomes" id="UP001162480">
    <property type="component" value="Chromosome 26"/>
</dbReference>
<reference evidence="2" key="1">
    <citation type="submission" date="2023-08" db="EMBL/GenBank/DDBJ databases">
        <authorList>
            <person name="Alioto T."/>
            <person name="Alioto T."/>
            <person name="Gomez Garrido J."/>
        </authorList>
    </citation>
    <scope>NUCLEOTIDE SEQUENCE</scope>
</reference>
<dbReference type="PROSITE" id="PS50006">
    <property type="entry name" value="FHA_DOMAIN"/>
    <property type="match status" value="1"/>
</dbReference>
<dbReference type="SMART" id="SM00240">
    <property type="entry name" value="FHA"/>
    <property type="match status" value="1"/>
</dbReference>
<dbReference type="InterPro" id="IPR008984">
    <property type="entry name" value="SMAD_FHA_dom_sf"/>
</dbReference>
<feature type="domain" description="FHA" evidence="1">
    <location>
        <begin position="34"/>
        <end position="91"/>
    </location>
</feature>
<dbReference type="SUPFAM" id="SSF49879">
    <property type="entry name" value="SMAD/FHA domain"/>
    <property type="match status" value="1"/>
</dbReference>
<dbReference type="Pfam" id="PF00498">
    <property type="entry name" value="FHA"/>
    <property type="match status" value="1"/>
</dbReference>
<dbReference type="InterPro" id="IPR000253">
    <property type="entry name" value="FHA_dom"/>
</dbReference>
<evidence type="ECO:0000313" key="2">
    <source>
        <dbReference type="EMBL" id="CAI9741112.1"/>
    </source>
</evidence>
<proteinExistence type="predicted"/>
<evidence type="ECO:0000313" key="3">
    <source>
        <dbReference type="Proteomes" id="UP001162480"/>
    </source>
</evidence>
<accession>A0AA36FKK6</accession>
<organism evidence="2 3">
    <name type="scientific">Octopus vulgaris</name>
    <name type="common">Common octopus</name>
    <dbReference type="NCBI Taxonomy" id="6645"/>
    <lineage>
        <taxon>Eukaryota</taxon>
        <taxon>Metazoa</taxon>
        <taxon>Spiralia</taxon>
        <taxon>Lophotrochozoa</taxon>
        <taxon>Mollusca</taxon>
        <taxon>Cephalopoda</taxon>
        <taxon>Coleoidea</taxon>
        <taxon>Octopodiformes</taxon>
        <taxon>Octopoda</taxon>
        <taxon>Incirrata</taxon>
        <taxon>Octopodidae</taxon>
        <taxon>Octopus</taxon>
    </lineage>
</organism>
<evidence type="ECO:0000259" key="1">
    <source>
        <dbReference type="PROSITE" id="PS50006"/>
    </source>
</evidence>
<dbReference type="AlphaFoldDB" id="A0AA36FKK6"/>
<keyword evidence="3" id="KW-1185">Reference proteome</keyword>